<dbReference type="AlphaFoldDB" id="A0A0E2D167"/>
<evidence type="ECO:0000313" key="1">
    <source>
        <dbReference type="EMBL" id="EKR53324.1"/>
    </source>
</evidence>
<proteinExistence type="predicted"/>
<accession>A0A0E2D167</accession>
<dbReference type="Proteomes" id="UP000001340">
    <property type="component" value="Unassembled WGS sequence"/>
</dbReference>
<organism evidence="1 2">
    <name type="scientific">Leptospira interrogans str. UI 12758</name>
    <dbReference type="NCBI Taxonomy" id="1049938"/>
    <lineage>
        <taxon>Bacteria</taxon>
        <taxon>Pseudomonadati</taxon>
        <taxon>Spirochaetota</taxon>
        <taxon>Spirochaetia</taxon>
        <taxon>Leptospirales</taxon>
        <taxon>Leptospiraceae</taxon>
        <taxon>Leptospira</taxon>
    </lineage>
</organism>
<gene>
    <name evidence="1" type="ORF">LEP1GSC105_1184</name>
</gene>
<reference evidence="1 2" key="1">
    <citation type="submission" date="2012-10" db="EMBL/GenBank/DDBJ databases">
        <authorList>
            <person name="Harkins D.M."/>
            <person name="Durkin A.S."/>
            <person name="Brinkac L.M."/>
            <person name="Haft D.H."/>
            <person name="Selengut J.D."/>
            <person name="Sanka R."/>
            <person name="DePew J."/>
            <person name="Purushe J."/>
            <person name="Chanthongthip A."/>
            <person name="Lattana O."/>
            <person name="Phetsouvanh R."/>
            <person name="Newton P.N."/>
            <person name="Vinetz J.M."/>
            <person name="Sutton G.G."/>
            <person name="Nierman W.C."/>
            <person name="Fouts D.E."/>
        </authorList>
    </citation>
    <scope>NUCLEOTIDE SEQUENCE [LARGE SCALE GENOMIC DNA]</scope>
    <source>
        <strain evidence="1 2">UI 12758</strain>
    </source>
</reference>
<evidence type="ECO:0000313" key="2">
    <source>
        <dbReference type="Proteomes" id="UP000001340"/>
    </source>
</evidence>
<sequence length="38" mass="4699">MNFYGDLYVKRIFFTTEILFEEKDFCFLFLIGSIYFDL</sequence>
<dbReference type="EMBL" id="AHNR02000067">
    <property type="protein sequence ID" value="EKR53324.1"/>
    <property type="molecule type" value="Genomic_DNA"/>
</dbReference>
<comment type="caution">
    <text evidence="1">The sequence shown here is derived from an EMBL/GenBank/DDBJ whole genome shotgun (WGS) entry which is preliminary data.</text>
</comment>
<protein>
    <submittedName>
        <fullName evidence="1">Uncharacterized protein</fullName>
    </submittedName>
</protein>
<name>A0A0E2D167_LEPIR</name>